<dbReference type="RefSeq" id="WP_343968521.1">
    <property type="nucleotide sequence ID" value="NZ_BAAAGK010000065.1"/>
</dbReference>
<dbReference type="EMBL" id="JBHTEE010000001">
    <property type="protein sequence ID" value="MFC7603596.1"/>
    <property type="molecule type" value="Genomic_DNA"/>
</dbReference>
<organism evidence="1 2">
    <name type="scientific">Streptosporangium amethystogenes subsp. fukuiense</name>
    <dbReference type="NCBI Taxonomy" id="698418"/>
    <lineage>
        <taxon>Bacteria</taxon>
        <taxon>Bacillati</taxon>
        <taxon>Actinomycetota</taxon>
        <taxon>Actinomycetes</taxon>
        <taxon>Streptosporangiales</taxon>
        <taxon>Streptosporangiaceae</taxon>
        <taxon>Streptosporangium</taxon>
    </lineage>
</organism>
<protein>
    <submittedName>
        <fullName evidence="1">Uncharacterized protein</fullName>
    </submittedName>
</protein>
<accession>A0ABW2T5S3</accession>
<name>A0ABW2T5S3_9ACTN</name>
<evidence type="ECO:0000313" key="2">
    <source>
        <dbReference type="Proteomes" id="UP001596514"/>
    </source>
</evidence>
<keyword evidence="2" id="KW-1185">Reference proteome</keyword>
<comment type="caution">
    <text evidence="1">The sequence shown here is derived from an EMBL/GenBank/DDBJ whole genome shotgun (WGS) entry which is preliminary data.</text>
</comment>
<proteinExistence type="predicted"/>
<evidence type="ECO:0000313" key="1">
    <source>
        <dbReference type="EMBL" id="MFC7603596.1"/>
    </source>
</evidence>
<sequence length="59" mass="6980">MRPVSELVPDILRFPYAVITPDGRWFDHGDMPERDWQDALRSLLDRHRDRTAVAMDCHC</sequence>
<gene>
    <name evidence="1" type="ORF">ACFQVD_26130</name>
</gene>
<reference evidence="2" key="1">
    <citation type="journal article" date="2019" name="Int. J. Syst. Evol. Microbiol.">
        <title>The Global Catalogue of Microorganisms (GCM) 10K type strain sequencing project: providing services to taxonomists for standard genome sequencing and annotation.</title>
        <authorList>
            <consortium name="The Broad Institute Genomics Platform"/>
            <consortium name="The Broad Institute Genome Sequencing Center for Infectious Disease"/>
            <person name="Wu L."/>
            <person name="Ma J."/>
        </authorList>
    </citation>
    <scope>NUCLEOTIDE SEQUENCE [LARGE SCALE GENOMIC DNA]</scope>
    <source>
        <strain evidence="2">JCM 10083</strain>
    </source>
</reference>
<dbReference type="Proteomes" id="UP001596514">
    <property type="component" value="Unassembled WGS sequence"/>
</dbReference>